<reference evidence="3" key="1">
    <citation type="journal article" date="2013" name="Science">
        <title>The Amborella genome and the evolution of flowering plants.</title>
        <authorList>
            <consortium name="Amborella Genome Project"/>
        </authorList>
    </citation>
    <scope>NUCLEOTIDE SEQUENCE [LARGE SCALE GENOMIC DNA]</scope>
</reference>
<accession>W1PRQ9</accession>
<feature type="non-terminal residue" evidence="2">
    <location>
        <position position="1"/>
    </location>
</feature>
<dbReference type="Proteomes" id="UP000017836">
    <property type="component" value="Unassembled WGS sequence"/>
</dbReference>
<proteinExistence type="predicted"/>
<gene>
    <name evidence="2" type="ORF">AMTR_s00027p00071710</name>
</gene>
<evidence type="ECO:0000256" key="1">
    <source>
        <dbReference type="SAM" id="MobiDB-lite"/>
    </source>
</evidence>
<keyword evidence="3" id="KW-1185">Reference proteome</keyword>
<dbReference type="HOGENOM" id="CLU_1464867_0_0_1"/>
<organism evidence="2 3">
    <name type="scientific">Amborella trichopoda</name>
    <dbReference type="NCBI Taxonomy" id="13333"/>
    <lineage>
        <taxon>Eukaryota</taxon>
        <taxon>Viridiplantae</taxon>
        <taxon>Streptophyta</taxon>
        <taxon>Embryophyta</taxon>
        <taxon>Tracheophyta</taxon>
        <taxon>Spermatophyta</taxon>
        <taxon>Magnoliopsida</taxon>
        <taxon>Amborellales</taxon>
        <taxon>Amborellaceae</taxon>
        <taxon>Amborella</taxon>
    </lineage>
</organism>
<sequence length="185" mass="19287">RSSHVDGNRVGPQRGIVGGHDVKGPALTHSSAYSGLQAPSGSAPRSLSVSHTTPPHAPSRRSRTNKALECHPLGGSPTCAALPSGSVLATSPSPPPLPTSSCTIRPALRRVDSMASLVTSYLLGDVSQAPPSLYLLPRWLRITRRSLSAFGPPSRWLLPPLPSHLLPLSPSSLPPLSCPSDLSLV</sequence>
<evidence type="ECO:0000313" key="2">
    <source>
        <dbReference type="EMBL" id="ERN10713.1"/>
    </source>
</evidence>
<dbReference type="AlphaFoldDB" id="W1PRQ9"/>
<feature type="region of interest" description="Disordered" evidence="1">
    <location>
        <begin position="1"/>
        <end position="71"/>
    </location>
</feature>
<name>W1PRQ9_AMBTC</name>
<evidence type="ECO:0000313" key="3">
    <source>
        <dbReference type="Proteomes" id="UP000017836"/>
    </source>
</evidence>
<dbReference type="Gramene" id="ERN10713">
    <property type="protein sequence ID" value="ERN10713"/>
    <property type="gene ID" value="AMTR_s00027p00071710"/>
</dbReference>
<feature type="compositionally biased region" description="Polar residues" evidence="1">
    <location>
        <begin position="28"/>
        <end position="53"/>
    </location>
</feature>
<protein>
    <submittedName>
        <fullName evidence="2">Uncharacterized protein</fullName>
    </submittedName>
</protein>
<dbReference type="EMBL" id="KI392798">
    <property type="protein sequence ID" value="ERN10713.1"/>
    <property type="molecule type" value="Genomic_DNA"/>
</dbReference>